<evidence type="ECO:0000256" key="5">
    <source>
        <dbReference type="ARBA" id="ARBA00022670"/>
    </source>
</evidence>
<keyword evidence="9" id="KW-0133">Cell shape</keyword>
<evidence type="ECO:0000256" key="10">
    <source>
        <dbReference type="ARBA" id="ARBA00022984"/>
    </source>
</evidence>
<dbReference type="NCBIfam" id="TIGR02074">
    <property type="entry name" value="PBP_1a_fam"/>
    <property type="match status" value="1"/>
</dbReference>
<dbReference type="GO" id="GO:0008360">
    <property type="term" value="P:regulation of cell shape"/>
    <property type="evidence" value="ECO:0007669"/>
    <property type="project" value="UniProtKB-KW"/>
</dbReference>
<keyword evidence="12" id="KW-0961">Cell wall biogenesis/degradation</keyword>
<dbReference type="Proteomes" id="UP000076577">
    <property type="component" value="Unassembled WGS sequence"/>
</dbReference>
<dbReference type="InterPro" id="IPR012338">
    <property type="entry name" value="Beta-lactam/transpept-like"/>
</dbReference>
<evidence type="ECO:0000256" key="3">
    <source>
        <dbReference type="ARBA" id="ARBA00007739"/>
    </source>
</evidence>
<dbReference type="GO" id="GO:0008658">
    <property type="term" value="F:penicillin binding"/>
    <property type="evidence" value="ECO:0007669"/>
    <property type="project" value="InterPro"/>
</dbReference>
<reference evidence="19 20" key="1">
    <citation type="journal article" date="2016" name="Front. Microbiol.">
        <title>Comparative Genomic Analysis Reveals a Diverse Repertoire of Genes Involved in Prokaryote-Eukaryote Interactions within the Pseudovibrio Genus.</title>
        <authorList>
            <person name="Romano S."/>
            <person name="Fernandez-Guerra A."/>
            <person name="Reen F.J."/>
            <person name="Glockner F.O."/>
            <person name="Crowley S.P."/>
            <person name="O'Sullivan O."/>
            <person name="Cotter P.D."/>
            <person name="Adams C."/>
            <person name="Dobson A.D."/>
            <person name="O'Gara F."/>
        </authorList>
    </citation>
    <scope>NUCLEOTIDE SEQUENCE [LARGE SCALE GENOMIC DNA]</scope>
    <source>
        <strain evidence="19 20">Ad2</strain>
    </source>
</reference>
<dbReference type="FunFam" id="1.10.3810.10:FF:000001">
    <property type="entry name" value="Penicillin-binding protein 1A"/>
    <property type="match status" value="1"/>
</dbReference>
<dbReference type="EMBL" id="LMCB01000005">
    <property type="protein sequence ID" value="KZL20969.1"/>
    <property type="molecule type" value="Genomic_DNA"/>
</dbReference>
<dbReference type="PANTHER" id="PTHR32282">
    <property type="entry name" value="BINDING PROTEIN TRANSPEPTIDASE, PUTATIVE-RELATED"/>
    <property type="match status" value="1"/>
</dbReference>
<comment type="catalytic activity">
    <reaction evidence="13">
        <text>Preferential cleavage: (Ac)2-L-Lys-D-Ala-|-D-Ala. Also transpeptidation of peptidyl-alanyl moieties that are N-acyl substituents of D-alanine.</text>
        <dbReference type="EC" id="3.4.16.4"/>
    </reaction>
</comment>
<comment type="caution">
    <text evidence="19">The sequence shown here is derived from an EMBL/GenBank/DDBJ whole genome shotgun (WGS) entry which is preliminary data.</text>
</comment>
<dbReference type="GO" id="GO:0009252">
    <property type="term" value="P:peptidoglycan biosynthetic process"/>
    <property type="evidence" value="ECO:0007669"/>
    <property type="project" value="UniProtKB-UniPathway"/>
</dbReference>
<dbReference type="OrthoDB" id="9766909at2"/>
<keyword evidence="16" id="KW-0812">Transmembrane</keyword>
<sequence length="745" mass="82210">MEENSDNSEKQNVTENSAKNVKKKGKDRSFTRQDLSQRMLATDAWLDSALFYISQYLGVFFREYSAFMRHFALRGPSKLIAGLASEGLTYCAFGFLILLAFAQPAFKASDRSDWRTTSDFSVNFFDRFGNPIGKRGILLNDKIPLDEIPDHLIQATLATEDRRFFYHLGIDVVGTFRAMVANVKARSVVQGGSSITQQLAKNLFLSNERTLQRKIKEAYLAIWLEMNLTKREILKLYLDRAYMGAGTFGVAAAAEYYFGKDVREISLAEAAMLAGLYKAPSKYAPHRNLPSARARANEVLTNIVQAGFMTEGQVIGARRNPASPIDRTKSQAPDHFLDWAFEEVKDLAAQHPKFSKDRVISVRTTLDPGFQKEAASQVESTLRQYGDRYGVKEAAIAVITIDGAVRSMIGGRDYDESQFNRATDALRQPGSSFKPFVYITAFMNGYELESVVPDRPINIGGWSPRNYGRGYAGPVTLRTALTKSINTIPVRLAQAIGRDKIATTAYMMGINSELKITRAMPLGVAEVTVLDMVSSYASFGAGGKKVDPYAILELRNSKGELLYSHDRDAGPPLRILPFDKVSMMNEVLVNVVERGTGRRARLEGVTAAGKTGTTQAYRDAWFVGYTGNLAAAVWFGNDDFSSTRRMTGGSLPAMTWGNFMKYAHQGLELKAMPGVDAPEGKDVIAANGLSDLEITGPPELLNRTSQQVLEALGERLRTLPFNNISKSNVQAHLGSGAKADVTYTQ</sequence>
<dbReference type="GO" id="GO:0030288">
    <property type="term" value="C:outer membrane-bounded periplasmic space"/>
    <property type="evidence" value="ECO:0007669"/>
    <property type="project" value="TreeGrafter"/>
</dbReference>
<dbReference type="InterPro" id="IPR023346">
    <property type="entry name" value="Lysozyme-like_dom_sf"/>
</dbReference>
<dbReference type="STRING" id="989403.SAMN05421798_101440"/>
<dbReference type="InterPro" id="IPR050396">
    <property type="entry name" value="Glycosyltr_51/Transpeptidase"/>
</dbReference>
<evidence type="ECO:0000256" key="9">
    <source>
        <dbReference type="ARBA" id="ARBA00022960"/>
    </source>
</evidence>
<dbReference type="RefSeq" id="WP_068003069.1">
    <property type="nucleotide sequence ID" value="NZ_FOFM01000001.1"/>
</dbReference>
<feature type="transmembrane region" description="Helical" evidence="16">
    <location>
        <begin position="79"/>
        <end position="102"/>
    </location>
</feature>
<keyword evidence="4" id="KW-0121">Carboxypeptidase</keyword>
<dbReference type="InterPro" id="IPR036950">
    <property type="entry name" value="PBP_transglycosylase"/>
</dbReference>
<dbReference type="GO" id="GO:0071555">
    <property type="term" value="P:cell wall organization"/>
    <property type="evidence" value="ECO:0007669"/>
    <property type="project" value="UniProtKB-KW"/>
</dbReference>
<feature type="domain" description="Glycosyl transferase family 51" evidence="18">
    <location>
        <begin position="141"/>
        <end position="303"/>
    </location>
</feature>
<evidence type="ECO:0000256" key="11">
    <source>
        <dbReference type="ARBA" id="ARBA00023268"/>
    </source>
</evidence>
<evidence type="ECO:0000256" key="4">
    <source>
        <dbReference type="ARBA" id="ARBA00022645"/>
    </source>
</evidence>
<dbReference type="UniPathway" id="UPA00219"/>
<dbReference type="AlphaFoldDB" id="A0A161VAD5"/>
<comment type="similarity">
    <text evidence="3">In the N-terminal section; belongs to the glycosyltransferase 51 family.</text>
</comment>
<dbReference type="Pfam" id="PF00905">
    <property type="entry name" value="Transpeptidase"/>
    <property type="match status" value="1"/>
</dbReference>
<evidence type="ECO:0000256" key="6">
    <source>
        <dbReference type="ARBA" id="ARBA00022676"/>
    </source>
</evidence>
<feature type="compositionally biased region" description="Polar residues" evidence="15">
    <location>
        <begin position="10"/>
        <end position="19"/>
    </location>
</feature>
<feature type="domain" description="Penicillin-binding protein transpeptidase" evidence="17">
    <location>
        <begin position="402"/>
        <end position="627"/>
    </location>
</feature>
<evidence type="ECO:0000313" key="20">
    <source>
        <dbReference type="Proteomes" id="UP000076577"/>
    </source>
</evidence>
<keyword evidence="16" id="KW-1133">Transmembrane helix</keyword>
<keyword evidence="11" id="KW-0511">Multifunctional enzyme</keyword>
<comment type="catalytic activity">
    <reaction evidence="14">
        <text>[GlcNAc-(1-&gt;4)-Mur2Ac(oyl-L-Ala-gamma-D-Glu-L-Lys-D-Ala-D-Ala)](n)-di-trans,octa-cis-undecaprenyl diphosphate + beta-D-GlcNAc-(1-&gt;4)-Mur2Ac(oyl-L-Ala-gamma-D-Glu-L-Lys-D-Ala-D-Ala)-di-trans,octa-cis-undecaprenyl diphosphate = [GlcNAc-(1-&gt;4)-Mur2Ac(oyl-L-Ala-gamma-D-Glu-L-Lys-D-Ala-D-Ala)](n+1)-di-trans,octa-cis-undecaprenyl diphosphate + di-trans,octa-cis-undecaprenyl diphosphate + H(+)</text>
        <dbReference type="Rhea" id="RHEA:23708"/>
        <dbReference type="Rhea" id="RHEA-COMP:9602"/>
        <dbReference type="Rhea" id="RHEA-COMP:9603"/>
        <dbReference type="ChEBI" id="CHEBI:15378"/>
        <dbReference type="ChEBI" id="CHEBI:58405"/>
        <dbReference type="ChEBI" id="CHEBI:60033"/>
        <dbReference type="ChEBI" id="CHEBI:78435"/>
        <dbReference type="EC" id="2.4.99.28"/>
    </reaction>
</comment>
<keyword evidence="5" id="KW-0645">Protease</keyword>
<feature type="region of interest" description="Disordered" evidence="15">
    <location>
        <begin position="1"/>
        <end position="29"/>
    </location>
</feature>
<keyword evidence="8" id="KW-0378">Hydrolase</keyword>
<evidence type="ECO:0000259" key="17">
    <source>
        <dbReference type="Pfam" id="PF00905"/>
    </source>
</evidence>
<evidence type="ECO:0000256" key="7">
    <source>
        <dbReference type="ARBA" id="ARBA00022679"/>
    </source>
</evidence>
<dbReference type="PATRIC" id="fig|989403.3.peg.1032"/>
<keyword evidence="10" id="KW-0573">Peptidoglycan synthesis</keyword>
<protein>
    <submittedName>
        <fullName evidence="19">Penicillin-binding protein 2D</fullName>
    </submittedName>
</protein>
<proteinExistence type="inferred from homology"/>
<dbReference type="Gene3D" id="1.10.3810.10">
    <property type="entry name" value="Biosynthetic peptidoglycan transglycosylase-like"/>
    <property type="match status" value="1"/>
</dbReference>
<keyword evidence="20" id="KW-1185">Reference proteome</keyword>
<comment type="similarity">
    <text evidence="2">In the C-terminal section; belongs to the transpeptidase family.</text>
</comment>
<accession>A0A161VAD5</accession>
<evidence type="ECO:0000256" key="2">
    <source>
        <dbReference type="ARBA" id="ARBA00007090"/>
    </source>
</evidence>
<comment type="pathway">
    <text evidence="1">Cell wall biogenesis; peptidoglycan biosynthesis.</text>
</comment>
<evidence type="ECO:0000313" key="19">
    <source>
        <dbReference type="EMBL" id="KZL20969.1"/>
    </source>
</evidence>
<name>A0A161VAD5_9HYPH</name>
<organism evidence="19 20">
    <name type="scientific">Pseudovibrio axinellae</name>
    <dbReference type="NCBI Taxonomy" id="989403"/>
    <lineage>
        <taxon>Bacteria</taxon>
        <taxon>Pseudomonadati</taxon>
        <taxon>Pseudomonadota</taxon>
        <taxon>Alphaproteobacteria</taxon>
        <taxon>Hyphomicrobiales</taxon>
        <taxon>Stappiaceae</taxon>
        <taxon>Pseudovibrio</taxon>
    </lineage>
</organism>
<feature type="transmembrane region" description="Helical" evidence="16">
    <location>
        <begin position="49"/>
        <end position="67"/>
    </location>
</feature>
<evidence type="ECO:0000256" key="15">
    <source>
        <dbReference type="SAM" id="MobiDB-lite"/>
    </source>
</evidence>
<evidence type="ECO:0000256" key="8">
    <source>
        <dbReference type="ARBA" id="ARBA00022801"/>
    </source>
</evidence>
<dbReference type="GO" id="GO:0008955">
    <property type="term" value="F:peptidoglycan glycosyltransferase activity"/>
    <property type="evidence" value="ECO:0007669"/>
    <property type="project" value="UniProtKB-EC"/>
</dbReference>
<dbReference type="InterPro" id="IPR001460">
    <property type="entry name" value="PCN-bd_Tpept"/>
</dbReference>
<dbReference type="PANTHER" id="PTHR32282:SF33">
    <property type="entry name" value="PEPTIDOGLYCAN GLYCOSYLTRANSFERASE"/>
    <property type="match status" value="1"/>
</dbReference>
<keyword evidence="16" id="KW-0472">Membrane</keyword>
<evidence type="ECO:0000256" key="13">
    <source>
        <dbReference type="ARBA" id="ARBA00034000"/>
    </source>
</evidence>
<keyword evidence="6" id="KW-0328">Glycosyltransferase</keyword>
<evidence type="ECO:0000256" key="12">
    <source>
        <dbReference type="ARBA" id="ARBA00023316"/>
    </source>
</evidence>
<dbReference type="InterPro" id="IPR001264">
    <property type="entry name" value="Glyco_trans_51"/>
</dbReference>
<dbReference type="Pfam" id="PF00912">
    <property type="entry name" value="Transgly"/>
    <property type="match status" value="1"/>
</dbReference>
<dbReference type="GO" id="GO:0009002">
    <property type="term" value="F:serine-type D-Ala-D-Ala carboxypeptidase activity"/>
    <property type="evidence" value="ECO:0007669"/>
    <property type="project" value="UniProtKB-EC"/>
</dbReference>
<dbReference type="SUPFAM" id="SSF53955">
    <property type="entry name" value="Lysozyme-like"/>
    <property type="match status" value="1"/>
</dbReference>
<evidence type="ECO:0000259" key="18">
    <source>
        <dbReference type="Pfam" id="PF00912"/>
    </source>
</evidence>
<evidence type="ECO:0000256" key="14">
    <source>
        <dbReference type="ARBA" id="ARBA00049902"/>
    </source>
</evidence>
<dbReference type="GO" id="GO:0006508">
    <property type="term" value="P:proteolysis"/>
    <property type="evidence" value="ECO:0007669"/>
    <property type="project" value="UniProtKB-KW"/>
</dbReference>
<dbReference type="Gene3D" id="3.40.710.10">
    <property type="entry name" value="DD-peptidase/beta-lactamase superfamily"/>
    <property type="match status" value="1"/>
</dbReference>
<evidence type="ECO:0000256" key="16">
    <source>
        <dbReference type="SAM" id="Phobius"/>
    </source>
</evidence>
<keyword evidence="7" id="KW-0808">Transferase</keyword>
<evidence type="ECO:0000256" key="1">
    <source>
        <dbReference type="ARBA" id="ARBA00004752"/>
    </source>
</evidence>
<gene>
    <name evidence="19" type="primary">pbpG_1</name>
    <name evidence="19" type="ORF">PsAD2_00961</name>
</gene>
<dbReference type="SUPFAM" id="SSF56601">
    <property type="entry name" value="beta-lactamase/transpeptidase-like"/>
    <property type="match status" value="1"/>
</dbReference>